<keyword evidence="5" id="KW-1185">Reference proteome</keyword>
<dbReference type="Gene3D" id="3.30.110.60">
    <property type="entry name" value="YhbY-like"/>
    <property type="match status" value="1"/>
</dbReference>
<dbReference type="PROSITE" id="PS51295">
    <property type="entry name" value="CRM"/>
    <property type="match status" value="1"/>
</dbReference>
<dbReference type="SUPFAM" id="SSF75471">
    <property type="entry name" value="YhbY-like"/>
    <property type="match status" value="1"/>
</dbReference>
<organism evidence="4 5">
    <name type="scientific">Thiohalorhabdus denitrificans</name>
    <dbReference type="NCBI Taxonomy" id="381306"/>
    <lineage>
        <taxon>Bacteria</taxon>
        <taxon>Pseudomonadati</taxon>
        <taxon>Pseudomonadota</taxon>
        <taxon>Gammaproteobacteria</taxon>
        <taxon>Thiohalorhabdales</taxon>
        <taxon>Thiohalorhabdaceae</taxon>
        <taxon>Thiohalorhabdus</taxon>
    </lineage>
</organism>
<evidence type="ECO:0000259" key="3">
    <source>
        <dbReference type="PROSITE" id="PS51295"/>
    </source>
</evidence>
<dbReference type="InterPro" id="IPR017924">
    <property type="entry name" value="RNA-binding_YhbY"/>
</dbReference>
<dbReference type="InterPro" id="IPR035920">
    <property type="entry name" value="YhbY-like_sf"/>
</dbReference>
<dbReference type="SMART" id="SM01103">
    <property type="entry name" value="CRS1_YhbY"/>
    <property type="match status" value="1"/>
</dbReference>
<dbReference type="RefSeq" id="WP_054964715.1">
    <property type="nucleotide sequence ID" value="NZ_FMUN01000007.1"/>
</dbReference>
<dbReference type="PANTHER" id="PTHR40065">
    <property type="entry name" value="RNA-BINDING PROTEIN YHBY"/>
    <property type="match status" value="1"/>
</dbReference>
<proteinExistence type="predicted"/>
<evidence type="ECO:0000256" key="2">
    <source>
        <dbReference type="PROSITE-ProRule" id="PRU00626"/>
    </source>
</evidence>
<dbReference type="Proteomes" id="UP000183104">
    <property type="component" value="Unassembled WGS sequence"/>
</dbReference>
<dbReference type="GO" id="GO:0003723">
    <property type="term" value="F:RNA binding"/>
    <property type="evidence" value="ECO:0007669"/>
    <property type="project" value="UniProtKB-UniRule"/>
</dbReference>
<dbReference type="PANTHER" id="PTHR40065:SF3">
    <property type="entry name" value="RNA-BINDING PROTEIN YHBY"/>
    <property type="match status" value="1"/>
</dbReference>
<dbReference type="Pfam" id="PF01985">
    <property type="entry name" value="CRS1_YhbY"/>
    <property type="match status" value="1"/>
</dbReference>
<accession>A0A0P9GMN7</accession>
<evidence type="ECO:0000256" key="1">
    <source>
        <dbReference type="ARBA" id="ARBA00022884"/>
    </source>
</evidence>
<dbReference type="OrthoDB" id="9797519at2"/>
<sequence length="98" mass="10991">MALTNKQRSFLKSRAHPLHPVVQLGEAGLTEAVEAATEEALAHHELIKVRFQQGDRAERRELARDLCERTGAQLVQEIGRIAVLYRPAEDPRIQLPSS</sequence>
<dbReference type="AlphaFoldDB" id="A0A0P9GMN7"/>
<reference evidence="5" key="1">
    <citation type="submission" date="2016-10" db="EMBL/GenBank/DDBJ databases">
        <authorList>
            <person name="Varghese N."/>
        </authorList>
    </citation>
    <scope>NUCLEOTIDE SEQUENCE [LARGE SCALE GENOMIC DNA]</scope>
    <source>
        <strain evidence="5">HL 19</strain>
    </source>
</reference>
<protein>
    <submittedName>
        <fullName evidence="4">RNA-binding protein</fullName>
    </submittedName>
</protein>
<gene>
    <name evidence="4" type="ORF">SAMN05661077_2518</name>
</gene>
<keyword evidence="1 2" id="KW-0694">RNA-binding</keyword>
<evidence type="ECO:0000313" key="4">
    <source>
        <dbReference type="EMBL" id="SCY56511.1"/>
    </source>
</evidence>
<dbReference type="EMBL" id="FMUN01000007">
    <property type="protein sequence ID" value="SCY56511.1"/>
    <property type="molecule type" value="Genomic_DNA"/>
</dbReference>
<name>A0A0P9GMN7_9GAMM</name>
<dbReference type="InterPro" id="IPR001890">
    <property type="entry name" value="RNA-binding_CRM"/>
</dbReference>
<evidence type="ECO:0000313" key="5">
    <source>
        <dbReference type="Proteomes" id="UP000183104"/>
    </source>
</evidence>
<dbReference type="STRING" id="381306.AN478_00765"/>
<feature type="domain" description="CRM" evidence="3">
    <location>
        <begin position="1"/>
        <end position="97"/>
    </location>
</feature>
<dbReference type="InterPro" id="IPR051925">
    <property type="entry name" value="RNA-binding_domain"/>
</dbReference>
<dbReference type="NCBIfam" id="TIGR00253">
    <property type="entry name" value="RNA_bind_YhbY"/>
    <property type="match status" value="1"/>
</dbReference>